<reference evidence="8" key="1">
    <citation type="submission" date="2020-03" db="EMBL/GenBank/DDBJ databases">
        <title>FDA dAtabase for Regulatory Grade micrObial Sequences (FDA-ARGOS): Supporting development and validation of Infectious Disease Dx tests.</title>
        <authorList>
            <person name="Campos J."/>
            <person name="Goldberg B."/>
            <person name="Tallon L."/>
            <person name="Sadzewicz L."/>
            <person name="Vavikolanu K."/>
            <person name="Mehta A."/>
            <person name="Aluvathingal J."/>
            <person name="Nadendla S."/>
            <person name="Nandy P."/>
            <person name="Geyer C."/>
            <person name="Yan Y."/>
            <person name="Sichtig H."/>
        </authorList>
    </citation>
    <scope>NUCLEOTIDE SEQUENCE [LARGE SCALE GENOMIC DNA]</scope>
    <source>
        <strain evidence="8">FDAARGOS_652</strain>
    </source>
</reference>
<dbReference type="EMBL" id="JABWAB010000004">
    <property type="protein sequence ID" value="KAF6052910.1"/>
    <property type="molecule type" value="Genomic_DNA"/>
</dbReference>
<feature type="compositionally biased region" description="Polar residues" evidence="6">
    <location>
        <begin position="622"/>
        <end position="633"/>
    </location>
</feature>
<dbReference type="GO" id="GO:0000981">
    <property type="term" value="F:DNA-binding transcription factor activity, RNA polymerase II-specific"/>
    <property type="evidence" value="ECO:0007669"/>
    <property type="project" value="TreeGrafter"/>
</dbReference>
<dbReference type="GO" id="GO:0005634">
    <property type="term" value="C:nucleus"/>
    <property type="evidence" value="ECO:0007669"/>
    <property type="project" value="TreeGrafter"/>
</dbReference>
<dbReference type="FunFam" id="3.30.160.60:FF:000624">
    <property type="entry name" value="zinc finger protein 697"/>
    <property type="match status" value="1"/>
</dbReference>
<protein>
    <submittedName>
        <fullName evidence="8">Zinc-finger double domain family protein</fullName>
    </submittedName>
</protein>
<sequence length="916" mass="101095">MSYLEHSQPPKHSSQHQSPPGQQQSTQSQSQYPPQMSNNIFSNQSFQRSQQQQHQQQQSQQHQQQQQQSQQQQHQQQSQQQHSQTLQSIPPQQFGPRSRGDSIFLPPPISSSQIRPTSEQSYETTSGNPRLNQSTGNPLGSRSNSIFSSLINLPGSNGNSISEQSGPPTQQLHQASTSAGGSKTAGATGNQAPNLPPTSRSRQMSLIPNQEFTVEDLENLFGNNRESMANLFAWQQGDLKFSLSGAPGGPAGSTSSVTATGAGAGAGAVAPNNISSAKGKGGSLDLSAWIDNTNQPGSIGFSNSITEIIQNMISNGSIDFTNMNDQQRRDSILKILNNQSTLRNPRGSISSANSSNTNTTLRQDIFEKGKDSSSKQNTDVAKRGKDRKARRQSSKGEKEVSPTSSVSSKASKPNDEPQSPKTSPNMYNRSIMDPSAYPTSSYNQRPSMNSQGQRVFQTNANPLSPPNQYQYSSYPNFSNQLSFSAISPGGNNRQSSFMGGYQYSLSNQPQQAQGQIPPSQMFAQPGRQQMQSYQQPYLQQGIPPPQQQQQQQQQQPQYYVPQQQQFQQPPQYAQPQQQGQQSLQRHQKQQQQQQQVEGSRSTKKKKQPSKRSRKSKEIAESVNPQAVSPTNPNLIPAQQIARSEDGRPLLGATKIDQLMLVIQARDKGVTQAIDQGPDGSILAVREGYGLGGQPSQSEVVPRPVSLVGGIEKPHKSKSHSSSHSDGEDVHDSKRQKVRTQQCPYCLKYFTQSTHLEVHIRSHIGYKPYECTYCHKKFTQGGNLRTHLRLHTGEKPFTCDVCNRSFSRKGNLEAHKLTHENVKPFECKLDNCDKSFTQLGNLKSHQNRFHSQTLNTLTHKLAELSGPALERLPPDEKELLMYFKSLYKNSNKGIRGRGRQKNAGSVGSDGSPEDVKG</sequence>
<keyword evidence="1" id="KW-0479">Metal-binding</keyword>
<dbReference type="SUPFAM" id="SSF57667">
    <property type="entry name" value="beta-beta-alpha zinc fingers"/>
    <property type="match status" value="2"/>
</dbReference>
<feature type="domain" description="C2H2-type" evidence="7">
    <location>
        <begin position="768"/>
        <end position="795"/>
    </location>
</feature>
<feature type="compositionally biased region" description="Low complexity" evidence="6">
    <location>
        <begin position="175"/>
        <end position="189"/>
    </location>
</feature>
<feature type="compositionally biased region" description="Basic and acidic residues" evidence="6">
    <location>
        <begin position="364"/>
        <end position="373"/>
    </location>
</feature>
<proteinExistence type="predicted"/>
<dbReference type="OrthoDB" id="427030at2759"/>
<feature type="region of interest" description="Disordered" evidence="6">
    <location>
        <begin position="338"/>
        <end position="473"/>
    </location>
</feature>
<dbReference type="GO" id="GO:0008270">
    <property type="term" value="F:zinc ion binding"/>
    <property type="evidence" value="ECO:0007669"/>
    <property type="project" value="UniProtKB-KW"/>
</dbReference>
<feature type="compositionally biased region" description="Polar residues" evidence="6">
    <location>
        <begin position="110"/>
        <end position="174"/>
    </location>
</feature>
<feature type="compositionally biased region" description="Basic and acidic residues" evidence="6">
    <location>
        <begin position="722"/>
        <end position="734"/>
    </location>
</feature>
<dbReference type="FunFam" id="3.30.160.60:FF:002343">
    <property type="entry name" value="Zinc finger protein 33A"/>
    <property type="match status" value="1"/>
</dbReference>
<feature type="compositionally biased region" description="Low complexity" evidence="6">
    <location>
        <begin position="524"/>
        <end position="595"/>
    </location>
</feature>
<feature type="region of interest" description="Disordered" evidence="6">
    <location>
        <begin position="891"/>
        <end position="916"/>
    </location>
</feature>
<dbReference type="Gene3D" id="3.30.160.60">
    <property type="entry name" value="Classic Zinc Finger"/>
    <property type="match status" value="4"/>
</dbReference>
<feature type="compositionally biased region" description="Low complexity" evidence="6">
    <location>
        <begin position="401"/>
        <end position="411"/>
    </location>
</feature>
<feature type="compositionally biased region" description="Polar residues" evidence="6">
    <location>
        <begin position="437"/>
        <end position="473"/>
    </location>
</feature>
<evidence type="ECO:0000313" key="8">
    <source>
        <dbReference type="EMBL" id="KAF6052910.1"/>
    </source>
</evidence>
<dbReference type="AlphaFoldDB" id="A0A8X7NNC4"/>
<keyword evidence="3 5" id="KW-0863">Zinc-finger</keyword>
<dbReference type="PROSITE" id="PS50157">
    <property type="entry name" value="ZINC_FINGER_C2H2_2"/>
    <property type="match status" value="4"/>
</dbReference>
<feature type="region of interest" description="Disordered" evidence="6">
    <location>
        <begin position="708"/>
        <end position="735"/>
    </location>
</feature>
<dbReference type="InterPro" id="IPR036236">
    <property type="entry name" value="Znf_C2H2_sf"/>
</dbReference>
<evidence type="ECO:0000256" key="6">
    <source>
        <dbReference type="SAM" id="MobiDB-lite"/>
    </source>
</evidence>
<feature type="region of interest" description="Disordered" evidence="6">
    <location>
        <begin position="497"/>
        <end position="633"/>
    </location>
</feature>
<dbReference type="SMART" id="SM00355">
    <property type="entry name" value="ZnF_C2H2"/>
    <property type="match status" value="4"/>
</dbReference>
<dbReference type="Proteomes" id="UP000590412">
    <property type="component" value="Unassembled WGS sequence"/>
</dbReference>
<feature type="compositionally biased region" description="Basic residues" evidence="6">
    <location>
        <begin position="384"/>
        <end position="393"/>
    </location>
</feature>
<evidence type="ECO:0000256" key="2">
    <source>
        <dbReference type="ARBA" id="ARBA00022737"/>
    </source>
</evidence>
<evidence type="ECO:0000256" key="5">
    <source>
        <dbReference type="PROSITE-ProRule" id="PRU00042"/>
    </source>
</evidence>
<organism evidence="8 9">
    <name type="scientific">Candida parapsilosis</name>
    <name type="common">Yeast</name>
    <dbReference type="NCBI Taxonomy" id="5480"/>
    <lineage>
        <taxon>Eukaryota</taxon>
        <taxon>Fungi</taxon>
        <taxon>Dikarya</taxon>
        <taxon>Ascomycota</taxon>
        <taxon>Saccharomycotina</taxon>
        <taxon>Pichiomycetes</taxon>
        <taxon>Debaryomycetaceae</taxon>
        <taxon>Candida/Lodderomyces clade</taxon>
        <taxon>Candida</taxon>
    </lineage>
</organism>
<evidence type="ECO:0000259" key="7">
    <source>
        <dbReference type="PROSITE" id="PS50157"/>
    </source>
</evidence>
<feature type="domain" description="C2H2-type" evidence="7">
    <location>
        <begin position="796"/>
        <end position="823"/>
    </location>
</feature>
<evidence type="ECO:0000256" key="1">
    <source>
        <dbReference type="ARBA" id="ARBA00022723"/>
    </source>
</evidence>
<evidence type="ECO:0000256" key="4">
    <source>
        <dbReference type="ARBA" id="ARBA00022833"/>
    </source>
</evidence>
<dbReference type="PANTHER" id="PTHR14196:SF12">
    <property type="entry name" value="ZINC FINGER PROTEIN 208-LIKE"/>
    <property type="match status" value="1"/>
</dbReference>
<keyword evidence="2" id="KW-0677">Repeat</keyword>
<feature type="compositionally biased region" description="Polar residues" evidence="6">
    <location>
        <begin position="497"/>
        <end position="522"/>
    </location>
</feature>
<feature type="compositionally biased region" description="Low complexity" evidence="6">
    <location>
        <begin position="1"/>
        <end position="37"/>
    </location>
</feature>
<accession>A0A8X7NNC4</accession>
<evidence type="ECO:0000313" key="9">
    <source>
        <dbReference type="Proteomes" id="UP000590412"/>
    </source>
</evidence>
<name>A0A8X7NNC4_CANPA</name>
<dbReference type="InterPro" id="IPR013087">
    <property type="entry name" value="Znf_C2H2_type"/>
</dbReference>
<feature type="compositionally biased region" description="Low complexity" evidence="6">
    <location>
        <begin position="348"/>
        <end position="360"/>
    </location>
</feature>
<feature type="compositionally biased region" description="Polar residues" evidence="6">
    <location>
        <begin position="190"/>
        <end position="202"/>
    </location>
</feature>
<dbReference type="InterPro" id="IPR050717">
    <property type="entry name" value="C2H2-ZF_Transcription_Reg"/>
</dbReference>
<feature type="domain" description="C2H2-type" evidence="7">
    <location>
        <begin position="824"/>
        <end position="850"/>
    </location>
</feature>
<dbReference type="PROSITE" id="PS00028">
    <property type="entry name" value="ZINC_FINGER_C2H2_1"/>
    <property type="match status" value="4"/>
</dbReference>
<feature type="compositionally biased region" description="Low complexity" evidence="6">
    <location>
        <begin position="44"/>
        <end position="84"/>
    </location>
</feature>
<feature type="domain" description="C2H2-type" evidence="7">
    <location>
        <begin position="740"/>
        <end position="767"/>
    </location>
</feature>
<feature type="compositionally biased region" description="Polar residues" evidence="6">
    <location>
        <begin position="416"/>
        <end position="428"/>
    </location>
</feature>
<dbReference type="PANTHER" id="PTHR14196">
    <property type="entry name" value="ODD-SKIPPED - RELATED"/>
    <property type="match status" value="1"/>
</dbReference>
<dbReference type="Pfam" id="PF00096">
    <property type="entry name" value="zf-C2H2"/>
    <property type="match status" value="4"/>
</dbReference>
<evidence type="ECO:0000256" key="3">
    <source>
        <dbReference type="ARBA" id="ARBA00022771"/>
    </source>
</evidence>
<keyword evidence="4" id="KW-0862">Zinc</keyword>
<gene>
    <name evidence="8" type="ORF">FOB60_003166</name>
</gene>
<feature type="region of interest" description="Disordered" evidence="6">
    <location>
        <begin position="1"/>
        <end position="202"/>
    </location>
</feature>
<feature type="compositionally biased region" description="Basic residues" evidence="6">
    <location>
        <begin position="601"/>
        <end position="614"/>
    </location>
</feature>
<dbReference type="FunFam" id="3.30.160.60:FF:002157">
    <property type="entry name" value="Transcription factor"/>
    <property type="match status" value="1"/>
</dbReference>
<dbReference type="GO" id="GO:0000977">
    <property type="term" value="F:RNA polymerase II transcription regulatory region sequence-specific DNA binding"/>
    <property type="evidence" value="ECO:0007669"/>
    <property type="project" value="TreeGrafter"/>
</dbReference>
<comment type="caution">
    <text evidence="8">The sequence shown here is derived from an EMBL/GenBank/DDBJ whole genome shotgun (WGS) entry which is preliminary data.</text>
</comment>